<dbReference type="AlphaFoldDB" id="A0A841I1G4"/>
<protein>
    <submittedName>
        <fullName evidence="7">O-antigen ligase</fullName>
    </submittedName>
</protein>
<keyword evidence="2 5" id="KW-0812">Transmembrane</keyword>
<evidence type="ECO:0000313" key="7">
    <source>
        <dbReference type="EMBL" id="MBB6098239.1"/>
    </source>
</evidence>
<name>A0A841I1G4_9DEIO</name>
<evidence type="ECO:0000256" key="3">
    <source>
        <dbReference type="ARBA" id="ARBA00022989"/>
    </source>
</evidence>
<feature type="transmembrane region" description="Helical" evidence="5">
    <location>
        <begin position="111"/>
        <end position="129"/>
    </location>
</feature>
<evidence type="ECO:0000256" key="4">
    <source>
        <dbReference type="ARBA" id="ARBA00023136"/>
    </source>
</evidence>
<sequence length="460" mass="49883">MIVPASIVPYFALERWAPLLLLLLLGGLPLVFDPGPASLYDEVFLLPKTLWLQLLIAPAAALMLWVYRRQLRPFPWMLGMFAAWLMLACLFNEGGWSRNVTGPLDRNDGLLTHLIYVLVAAAFLAWTRAHPLQALEWTSKMLLMVAGLCALVVAAQQFGLLGTLGGERLGGIEAMRGGGTLGHRGYMGGFLALCLPLAFYRCVRGQRGAAGIAALLTFALAATWSRGPWLAGAAALLALVLLLPRERRSVAVWARCTFAALLGLLLFGLSVLWGPQARSLEGGSLTDSSGRTVLYRTALEGIAQRPLWGWQSDGVLLAMHARDPREVVAEIEGRSLPPQARLRVESDPRSDSYMARIEGYEKDLVILTTDKVHNEYLDYAVSYGIPAALLFVLLLGAALRSAVALPAVAAALVAYAVYLLTWPEVLRFAPLAWALLGLALPREAWRVKPPGLQESAGSGT</sequence>
<proteinExistence type="predicted"/>
<dbReference type="Pfam" id="PF04932">
    <property type="entry name" value="Wzy_C"/>
    <property type="match status" value="1"/>
</dbReference>
<evidence type="ECO:0000256" key="1">
    <source>
        <dbReference type="ARBA" id="ARBA00004141"/>
    </source>
</evidence>
<accession>A0A841I1G4</accession>
<feature type="transmembrane region" description="Helical" evidence="5">
    <location>
        <begin position="402"/>
        <end position="422"/>
    </location>
</feature>
<keyword evidence="3 5" id="KW-1133">Transmembrane helix</keyword>
<comment type="caution">
    <text evidence="7">The sequence shown here is derived from an EMBL/GenBank/DDBJ whole genome shotgun (WGS) entry which is preliminary data.</text>
</comment>
<dbReference type="PANTHER" id="PTHR37422:SF13">
    <property type="entry name" value="LIPOPOLYSACCHARIDE BIOSYNTHESIS PROTEIN PA4999-RELATED"/>
    <property type="match status" value="1"/>
</dbReference>
<reference evidence="7 8" key="1">
    <citation type="submission" date="2020-08" db="EMBL/GenBank/DDBJ databases">
        <title>Genomic Encyclopedia of Type Strains, Phase IV (KMG-IV): sequencing the most valuable type-strain genomes for metagenomic binning, comparative biology and taxonomic classification.</title>
        <authorList>
            <person name="Goeker M."/>
        </authorList>
    </citation>
    <scope>NUCLEOTIDE SEQUENCE [LARGE SCALE GENOMIC DNA]</scope>
    <source>
        <strain evidence="7 8">DSM 21458</strain>
    </source>
</reference>
<comment type="subcellular location">
    <subcellularLocation>
        <location evidence="1">Membrane</location>
        <topology evidence="1">Multi-pass membrane protein</topology>
    </subcellularLocation>
</comment>
<dbReference type="PANTHER" id="PTHR37422">
    <property type="entry name" value="TEICHURONIC ACID BIOSYNTHESIS PROTEIN TUAE"/>
    <property type="match status" value="1"/>
</dbReference>
<gene>
    <name evidence="7" type="ORF">HNR42_001664</name>
</gene>
<feature type="transmembrane region" description="Helical" evidence="5">
    <location>
        <begin position="181"/>
        <end position="200"/>
    </location>
</feature>
<dbReference type="Proteomes" id="UP000569951">
    <property type="component" value="Unassembled WGS sequence"/>
</dbReference>
<keyword evidence="7" id="KW-0436">Ligase</keyword>
<evidence type="ECO:0000256" key="5">
    <source>
        <dbReference type="SAM" id="Phobius"/>
    </source>
</evidence>
<feature type="transmembrane region" description="Helical" evidence="5">
    <location>
        <begin position="49"/>
        <end position="67"/>
    </location>
</feature>
<dbReference type="GO" id="GO:0016874">
    <property type="term" value="F:ligase activity"/>
    <property type="evidence" value="ECO:0007669"/>
    <property type="project" value="UniProtKB-KW"/>
</dbReference>
<dbReference type="RefSeq" id="WP_183986458.1">
    <property type="nucleotide sequence ID" value="NZ_JACHHG010000005.1"/>
</dbReference>
<feature type="transmembrane region" description="Helical" evidence="5">
    <location>
        <begin position="74"/>
        <end position="91"/>
    </location>
</feature>
<dbReference type="EMBL" id="JACHHG010000005">
    <property type="protein sequence ID" value="MBB6098239.1"/>
    <property type="molecule type" value="Genomic_DNA"/>
</dbReference>
<feature type="transmembrane region" description="Helical" evidence="5">
    <location>
        <begin position="207"/>
        <end position="223"/>
    </location>
</feature>
<feature type="domain" description="O-antigen ligase-related" evidence="6">
    <location>
        <begin position="213"/>
        <end position="392"/>
    </location>
</feature>
<feature type="transmembrane region" description="Helical" evidence="5">
    <location>
        <begin position="229"/>
        <end position="245"/>
    </location>
</feature>
<keyword evidence="4 5" id="KW-0472">Membrane</keyword>
<feature type="transmembrane region" description="Helical" evidence="5">
    <location>
        <begin position="376"/>
        <end position="395"/>
    </location>
</feature>
<dbReference type="GO" id="GO:0016020">
    <property type="term" value="C:membrane"/>
    <property type="evidence" value="ECO:0007669"/>
    <property type="project" value="UniProtKB-SubCell"/>
</dbReference>
<dbReference type="InterPro" id="IPR051533">
    <property type="entry name" value="WaaL-like"/>
</dbReference>
<dbReference type="InterPro" id="IPR007016">
    <property type="entry name" value="O-antigen_ligase-rel_domated"/>
</dbReference>
<evidence type="ECO:0000259" key="6">
    <source>
        <dbReference type="Pfam" id="PF04932"/>
    </source>
</evidence>
<feature type="transmembrane region" description="Helical" evidence="5">
    <location>
        <begin position="141"/>
        <end position="161"/>
    </location>
</feature>
<evidence type="ECO:0000256" key="2">
    <source>
        <dbReference type="ARBA" id="ARBA00022692"/>
    </source>
</evidence>
<feature type="transmembrane region" description="Helical" evidence="5">
    <location>
        <begin position="252"/>
        <end position="273"/>
    </location>
</feature>
<organism evidence="7 8">
    <name type="scientific">Deinobacterium chartae</name>
    <dbReference type="NCBI Taxonomy" id="521158"/>
    <lineage>
        <taxon>Bacteria</taxon>
        <taxon>Thermotogati</taxon>
        <taxon>Deinococcota</taxon>
        <taxon>Deinococci</taxon>
        <taxon>Deinococcales</taxon>
        <taxon>Deinococcaceae</taxon>
        <taxon>Deinobacterium</taxon>
    </lineage>
</organism>
<evidence type="ECO:0000313" key="8">
    <source>
        <dbReference type="Proteomes" id="UP000569951"/>
    </source>
</evidence>
<keyword evidence="8" id="KW-1185">Reference proteome</keyword>